<accession>A0A5P0YWA2</accession>
<proteinExistence type="predicted"/>
<dbReference type="Proteomes" id="UP000320857">
    <property type="component" value="Unassembled WGS sequence"/>
</dbReference>
<dbReference type="EMBL" id="JABJXA010000172">
    <property type="protein sequence ID" value="MBB1261423.1"/>
    <property type="molecule type" value="Genomic_DNA"/>
</dbReference>
<keyword evidence="6" id="KW-1185">Reference proteome</keyword>
<name>A0A5P0YWA2_9ACTN</name>
<dbReference type="NCBIfam" id="TIGR00715">
    <property type="entry name" value="precor6x_red"/>
    <property type="match status" value="1"/>
</dbReference>
<dbReference type="InterPro" id="IPR003723">
    <property type="entry name" value="Precorrin-6x_reduct"/>
</dbReference>
<organism evidence="5 6">
    <name type="scientific">Streptomyces alkaliterrae</name>
    <dbReference type="NCBI Taxonomy" id="2213162"/>
    <lineage>
        <taxon>Bacteria</taxon>
        <taxon>Bacillati</taxon>
        <taxon>Actinomycetota</taxon>
        <taxon>Actinomycetes</taxon>
        <taxon>Kitasatosporales</taxon>
        <taxon>Streptomycetaceae</taxon>
        <taxon>Streptomyces</taxon>
    </lineage>
</organism>
<evidence type="ECO:0000313" key="5">
    <source>
        <dbReference type="EMBL" id="MQS03762.1"/>
    </source>
</evidence>
<evidence type="ECO:0000256" key="3">
    <source>
        <dbReference type="ARBA" id="ARBA00023002"/>
    </source>
</evidence>
<dbReference type="PROSITE" id="PS51014">
    <property type="entry name" value="COBK_CBIJ"/>
    <property type="match status" value="1"/>
</dbReference>
<sequence>MTDRPHVLLLGGTSDARRLAAELDAAGSGLRVTSSLAGRVADPRLPAGEVRIGGFGGVPGLVDWLREHRVAAIVDATHPFAAVMSRNAALAAAETGTPLLALRRPAWTPGPGDRWHEVGSPAEAAALLTELGRRVFVTTGRGELAAFTASPELWYLIRSVDPPEPADLPPHHELLLARGPFDLAAERETLRRHRIDVLLTKNSGGPATAPKLLAAREAGIPVVLRRRPATPPGVPEVPDVPDALRWLDRLPSR</sequence>
<comment type="pathway">
    <text evidence="1">Cofactor biosynthesis; adenosylcobalamin biosynthesis.</text>
</comment>
<dbReference type="RefSeq" id="WP_143649327.1">
    <property type="nucleotide sequence ID" value="NZ_JABJXA010000172.1"/>
</dbReference>
<evidence type="ECO:0000256" key="1">
    <source>
        <dbReference type="ARBA" id="ARBA00004953"/>
    </source>
</evidence>
<reference evidence="5 6" key="1">
    <citation type="submission" date="2019-10" db="EMBL/GenBank/DDBJ databases">
        <title>Streptomyces sp. nov., a novel actinobacterium isolated from alkaline environment.</title>
        <authorList>
            <person name="Golinska P."/>
        </authorList>
    </citation>
    <scope>NUCLEOTIDE SEQUENCE [LARGE SCALE GENOMIC DNA]</scope>
    <source>
        <strain evidence="5 6">OF1</strain>
    </source>
</reference>
<dbReference type="PANTHER" id="PTHR36925">
    <property type="entry name" value="COBALT-PRECORRIN-6A REDUCTASE"/>
    <property type="match status" value="1"/>
</dbReference>
<evidence type="ECO:0000313" key="4">
    <source>
        <dbReference type="EMBL" id="MBB1261423.1"/>
    </source>
</evidence>
<dbReference type="AlphaFoldDB" id="A0A5P0YWA2"/>
<dbReference type="GO" id="GO:0016994">
    <property type="term" value="F:precorrin-6A reductase activity"/>
    <property type="evidence" value="ECO:0007669"/>
    <property type="project" value="InterPro"/>
</dbReference>
<dbReference type="PANTHER" id="PTHR36925:SF1">
    <property type="entry name" value="COBALT-PRECORRIN-6A REDUCTASE"/>
    <property type="match status" value="1"/>
</dbReference>
<evidence type="ECO:0000313" key="6">
    <source>
        <dbReference type="Proteomes" id="UP000320857"/>
    </source>
</evidence>
<dbReference type="EMBL" id="VJYK02000200">
    <property type="protein sequence ID" value="MQS03762.1"/>
    <property type="molecule type" value="Genomic_DNA"/>
</dbReference>
<gene>
    <name evidence="5" type="ORF">FNX44_018170</name>
    <name evidence="4" type="ORF">H3147_21800</name>
</gene>
<reference evidence="4" key="3">
    <citation type="journal article" name="Syst. Appl. Microbiol.">
        <title>Streptomyces alkaliterrae sp. nov., isolated from an alkaline soil, and emended descriptions of Streptomyces alkaliphilus, Streptomyces calidiresistens and Streptomyces durbertensis.</title>
        <authorList>
            <person name="Swiecimska M."/>
            <person name="Golinska P."/>
            <person name="Nouioui I."/>
            <person name="Wypij M."/>
            <person name="Rai M."/>
            <person name="Sangal V."/>
            <person name="Goodfellow M."/>
        </authorList>
    </citation>
    <scope>NUCLEOTIDE SEQUENCE</scope>
    <source>
        <strain evidence="4">OF8</strain>
    </source>
</reference>
<comment type="caution">
    <text evidence="5">The sequence shown here is derived from an EMBL/GenBank/DDBJ whole genome shotgun (WGS) entry which is preliminary data.</text>
</comment>
<keyword evidence="3 5" id="KW-0560">Oxidoreductase</keyword>
<dbReference type="Proteomes" id="UP000517765">
    <property type="component" value="Unassembled WGS sequence"/>
</dbReference>
<dbReference type="UniPathway" id="UPA00148"/>
<dbReference type="NCBIfam" id="NF005968">
    <property type="entry name" value="PRK08057.1-2"/>
    <property type="match status" value="1"/>
</dbReference>
<protein>
    <submittedName>
        <fullName evidence="5">Cobalt-precorrin-6A reductase</fullName>
        <ecNumber evidence="5">1.3.1.106</ecNumber>
    </submittedName>
</protein>
<reference evidence="7" key="2">
    <citation type="submission" date="2020-05" db="EMBL/GenBank/DDBJ databases">
        <title>Classification of alakaliphilic streptomycetes isolated from an alkaline soil next to Lonar Crater, India and a proposal for the recognition of Streptomyces alkaliterrae sp. nov.</title>
        <authorList>
            <person name="Golinska P."/>
        </authorList>
    </citation>
    <scope>NUCLEOTIDE SEQUENCE [LARGE SCALE GENOMIC DNA]</scope>
    <source>
        <strain evidence="7">OF8</strain>
    </source>
</reference>
<dbReference type="GO" id="GO:0009236">
    <property type="term" value="P:cobalamin biosynthetic process"/>
    <property type="evidence" value="ECO:0007669"/>
    <property type="project" value="UniProtKB-UniPathway"/>
</dbReference>
<evidence type="ECO:0000313" key="7">
    <source>
        <dbReference type="Proteomes" id="UP000517765"/>
    </source>
</evidence>
<dbReference type="EC" id="1.3.1.106" evidence="5"/>
<evidence type="ECO:0000256" key="2">
    <source>
        <dbReference type="ARBA" id="ARBA00022573"/>
    </source>
</evidence>
<keyword evidence="2" id="KW-0169">Cobalamin biosynthesis</keyword>
<dbReference type="Pfam" id="PF02571">
    <property type="entry name" value="CbiJ"/>
    <property type="match status" value="1"/>
</dbReference>